<evidence type="ECO:0000256" key="2">
    <source>
        <dbReference type="SAM" id="MobiDB-lite"/>
    </source>
</evidence>
<evidence type="ECO:0000259" key="3">
    <source>
        <dbReference type="Pfam" id="PF04212"/>
    </source>
</evidence>
<feature type="compositionally biased region" description="Low complexity" evidence="2">
    <location>
        <begin position="234"/>
        <end position="244"/>
    </location>
</feature>
<keyword evidence="1" id="KW-0175">Coiled coil</keyword>
<feature type="region of interest" description="Disordered" evidence="2">
    <location>
        <begin position="432"/>
        <end position="457"/>
    </location>
</feature>
<evidence type="ECO:0000256" key="1">
    <source>
        <dbReference type="SAM" id="Coils"/>
    </source>
</evidence>
<dbReference type="PANTHER" id="PTHR37327">
    <property type="entry name" value="CHROMOSOME 1, WHOLE GENOME SHOTGUN SEQUENCE"/>
    <property type="match status" value="1"/>
</dbReference>
<dbReference type="Gene3D" id="1.20.58.80">
    <property type="entry name" value="Phosphotransferase system, lactose/cellobiose-type IIA subunit"/>
    <property type="match status" value="1"/>
</dbReference>
<feature type="compositionally biased region" description="Low complexity" evidence="2">
    <location>
        <begin position="445"/>
        <end position="457"/>
    </location>
</feature>
<name>A0A093VLL2_TALMA</name>
<dbReference type="EMBL" id="JPOX01000015">
    <property type="protein sequence ID" value="KFX47521.1"/>
    <property type="molecule type" value="Genomic_DNA"/>
</dbReference>
<feature type="coiled-coil region" evidence="1">
    <location>
        <begin position="345"/>
        <end position="372"/>
    </location>
</feature>
<feature type="region of interest" description="Disordered" evidence="2">
    <location>
        <begin position="120"/>
        <end position="147"/>
    </location>
</feature>
<feature type="compositionally biased region" description="Polar residues" evidence="2">
    <location>
        <begin position="1"/>
        <end position="13"/>
    </location>
</feature>
<dbReference type="InterPro" id="IPR036181">
    <property type="entry name" value="MIT_dom_sf"/>
</dbReference>
<dbReference type="HOGENOM" id="CLU_001575_0_0_1"/>
<feature type="region of interest" description="Disordered" evidence="2">
    <location>
        <begin position="837"/>
        <end position="909"/>
    </location>
</feature>
<feature type="compositionally biased region" description="Basic and acidic residues" evidence="2">
    <location>
        <begin position="15"/>
        <end position="25"/>
    </location>
</feature>
<feature type="compositionally biased region" description="Polar residues" evidence="2">
    <location>
        <begin position="250"/>
        <end position="259"/>
    </location>
</feature>
<feature type="compositionally biased region" description="Basic and acidic residues" evidence="2">
    <location>
        <begin position="224"/>
        <end position="233"/>
    </location>
</feature>
<feature type="compositionally biased region" description="Polar residues" evidence="2">
    <location>
        <begin position="432"/>
        <end position="444"/>
    </location>
</feature>
<accession>A0A093VLL2</accession>
<dbReference type="eggNOG" id="ENOG502QZS0">
    <property type="taxonomic scope" value="Eukaryota"/>
</dbReference>
<dbReference type="InterPro" id="IPR007330">
    <property type="entry name" value="MIT_dom"/>
</dbReference>
<feature type="region of interest" description="Disordered" evidence="2">
    <location>
        <begin position="1"/>
        <end position="42"/>
    </location>
</feature>
<dbReference type="AlphaFoldDB" id="A0A093VLL2"/>
<dbReference type="Pfam" id="PF04212">
    <property type="entry name" value="MIT"/>
    <property type="match status" value="1"/>
</dbReference>
<feature type="compositionally biased region" description="Acidic residues" evidence="2">
    <location>
        <begin position="322"/>
        <end position="331"/>
    </location>
</feature>
<feature type="domain" description="MIT" evidence="3">
    <location>
        <begin position="45"/>
        <end position="109"/>
    </location>
</feature>
<sequence length="1008" mass="109421">MEDPVNISSSYSGEHSARHDHERTESGSTSPQRRRPRGSSQKAMLSKALAKANTAVLLDNAENFEGAIEAYQDACELLQHVMLRSNGGDVEKYKLLEIRKTYLNRIQELLRIQLPSNLKKDKALPERPPSGRSATPQEDEPPIEQDYTDEDGAEEYFARQNAEDDVPPVPSLNTVRLPSISGQDLNFSFEASKTDIGGANSRESEAVAQGHSSPSPTLQFVSDSADHQGDTETRSSTAHASHSSDGQVPVNDNQSTSWLDTIDESGASSPVSTNTKLSLYLGGTHSHHASNGTEAEFDAALDAAVEAAYDEGLEPALNEQEGFYDDDDDDYEDHRDDDYDHDDVVSNARRNIEIAKQRVREAEREAQAVMARGLQQRLMMQDENVAVSTYNVDADYIDEEAEEEERLLEEMTKGYVMDDFEFNLHTKTALPRQSDSSTVSGRTWGSSITSTSANSATAGTSLSTLAEEGILTDATMPSKRLPPVPKIPTGSTQQPIPPNMSPSAGVRARRFSGSNTKQLKIDTKRVAAGYEPTKKEPFSAQPAGPPSPVLLPEPKTSLPILTSSMSKPLPTGPSEKKGSFDVSALGQRSSSLTRIPTLEGDSVARSAQSSPPRTISKITSAPGMLRKNTSSSSLAGMRARNMSMSTPDINESPNTPSSSVFPAFDFQRQLANGLVPAMPTPSGASFPLMTSKSLHLFDNDIHSPTTPGSPSSTVTNAPIPLEPCPESFLLRPFWLMRCLYQTIAHPRGGYLSTKLFIPREVWHVKNVRIKAMEDKISLCDLLTAALLKVAQVDTYDADAVLEEMQTFENILDQAQTTFAKKLGNEVGVQGALPLFKNANNSDESPIGTENMASRSSSQSSRSVLTSWRKLRSKSSAAPSTSTAPSTYRDSGKGGLSMSTLPMTASPPSGRFTKRDVMQLQLSGPNANYMGALARLFDAAQVLDQIARQVEDPGLKHSSPTHVGLELSTRHAAEFFGFYICRFALNDVGLLLDKISSEALNGCLYNEAD</sequence>
<comment type="caution">
    <text evidence="4">The sequence shown here is derived from an EMBL/GenBank/DDBJ whole genome shotgun (WGS) entry which is preliminary data.</text>
</comment>
<feature type="region of interest" description="Disordered" evidence="2">
    <location>
        <begin position="530"/>
        <end position="587"/>
    </location>
</feature>
<dbReference type="PANTHER" id="PTHR37327:SF1">
    <property type="entry name" value="MICROTUBULE INTERACTING AND TRANSPORT DOMAIN-CONTAINING PROTEIN"/>
    <property type="match status" value="1"/>
</dbReference>
<feature type="compositionally biased region" description="Polar residues" evidence="2">
    <location>
        <begin position="210"/>
        <end position="222"/>
    </location>
</feature>
<feature type="region of interest" description="Disordered" evidence="2">
    <location>
        <begin position="314"/>
        <end position="340"/>
    </location>
</feature>
<feature type="compositionally biased region" description="Acidic residues" evidence="2">
    <location>
        <begin position="137"/>
        <end position="147"/>
    </location>
</feature>
<gene>
    <name evidence="4" type="ORF">GQ26_0152260</name>
</gene>
<proteinExistence type="predicted"/>
<reference evidence="4" key="1">
    <citation type="journal article" date="2014" name="PLoS Genet.">
        <title>Signature Gene Expression Reveals Novel Clues to the Molecular Mechanisms of Dimorphic Transition in Penicillium marneffei.</title>
        <authorList>
            <person name="Yang E."/>
            <person name="Wang G."/>
            <person name="Cai J."/>
            <person name="Woo P.C."/>
            <person name="Lau S.K."/>
            <person name="Yuen K.-Y."/>
            <person name="Chow W.-N."/>
            <person name="Lin X."/>
        </authorList>
    </citation>
    <scope>NUCLEOTIDE SEQUENCE [LARGE SCALE GENOMIC DNA]</scope>
    <source>
        <strain evidence="4">PM1</strain>
    </source>
</reference>
<feature type="region of interest" description="Disordered" evidence="2">
    <location>
        <begin position="196"/>
        <end position="272"/>
    </location>
</feature>
<organism evidence="4">
    <name type="scientific">Talaromyces marneffei PM1</name>
    <dbReference type="NCBI Taxonomy" id="1077442"/>
    <lineage>
        <taxon>Eukaryota</taxon>
        <taxon>Fungi</taxon>
        <taxon>Dikarya</taxon>
        <taxon>Ascomycota</taxon>
        <taxon>Pezizomycotina</taxon>
        <taxon>Eurotiomycetes</taxon>
        <taxon>Eurotiomycetidae</taxon>
        <taxon>Eurotiales</taxon>
        <taxon>Trichocomaceae</taxon>
        <taxon>Talaromyces</taxon>
        <taxon>Talaromyces sect. Talaromyces</taxon>
    </lineage>
</organism>
<dbReference type="SUPFAM" id="SSF116846">
    <property type="entry name" value="MIT domain"/>
    <property type="match status" value="1"/>
</dbReference>
<feature type="region of interest" description="Disordered" evidence="2">
    <location>
        <begin position="488"/>
        <end position="507"/>
    </location>
</feature>
<evidence type="ECO:0000313" key="4">
    <source>
        <dbReference type="EMBL" id="KFX47521.1"/>
    </source>
</evidence>
<feature type="compositionally biased region" description="Polar residues" evidence="2">
    <location>
        <begin position="896"/>
        <end position="906"/>
    </location>
</feature>
<protein>
    <submittedName>
        <fullName evidence="4">Vacuolar protein sorting-associated protein 4B</fullName>
    </submittedName>
</protein>
<feature type="compositionally biased region" description="Low complexity" evidence="2">
    <location>
        <begin position="853"/>
        <end position="862"/>
    </location>
</feature>
<feature type="compositionally biased region" description="Low complexity" evidence="2">
    <location>
        <begin position="874"/>
        <end position="886"/>
    </location>
</feature>